<dbReference type="InterPro" id="IPR036595">
    <property type="entry name" value="A-macroglobulin_rcpt-bd_sf"/>
</dbReference>
<dbReference type="InterPro" id="IPR011625">
    <property type="entry name" value="A2M_N_BRD"/>
</dbReference>
<dbReference type="SMART" id="SM01419">
    <property type="entry name" value="Thiol-ester_cl"/>
    <property type="match status" value="1"/>
</dbReference>
<dbReference type="PANTHER" id="PTHR11412">
    <property type="entry name" value="MACROGLOBULIN / COMPLEMENT"/>
    <property type="match status" value="1"/>
</dbReference>
<dbReference type="Gene3D" id="1.50.10.20">
    <property type="match status" value="1"/>
</dbReference>
<evidence type="ECO:0000256" key="1">
    <source>
        <dbReference type="ARBA" id="ARBA00010952"/>
    </source>
</evidence>
<dbReference type="Pfam" id="PF07677">
    <property type="entry name" value="A2M_recep"/>
    <property type="match status" value="1"/>
</dbReference>
<keyword evidence="3 9" id="KW-0732">Signal</keyword>
<keyword evidence="5" id="KW-0882">Thioester bond</keyword>
<dbReference type="InterPro" id="IPR050473">
    <property type="entry name" value="A2M/Complement_sys"/>
</dbReference>
<feature type="domain" description="Alpha-2-macroglobulin" evidence="11">
    <location>
        <begin position="702"/>
        <end position="793"/>
    </location>
</feature>
<dbReference type="Gene3D" id="2.60.120.1540">
    <property type="match status" value="1"/>
</dbReference>
<dbReference type="InterPro" id="IPR047565">
    <property type="entry name" value="Alpha-macroglob_thiol-ester_cl"/>
</dbReference>
<evidence type="ECO:0000256" key="4">
    <source>
        <dbReference type="ARBA" id="ARBA00022900"/>
    </source>
</evidence>
<reference evidence="13" key="1">
    <citation type="thesis" date="2021" institute="BYU ScholarsArchive" country="Provo, UT, USA">
        <title>Applications of and Algorithms for Genome Assembly and Genomic Analyses with an Emphasis on Marine Teleosts.</title>
        <authorList>
            <person name="Pickett B.D."/>
        </authorList>
    </citation>
    <scope>NUCLEOTIDE SEQUENCE</scope>
    <source>
        <strain evidence="13">HI-2016</strain>
    </source>
</reference>
<name>A0A8T2NBI1_9TELE</name>
<dbReference type="Proteomes" id="UP000824540">
    <property type="component" value="Unassembled WGS sequence"/>
</dbReference>
<organism evidence="13 14">
    <name type="scientific">Albula glossodonta</name>
    <name type="common">roundjaw bonefish</name>
    <dbReference type="NCBI Taxonomy" id="121402"/>
    <lineage>
        <taxon>Eukaryota</taxon>
        <taxon>Metazoa</taxon>
        <taxon>Chordata</taxon>
        <taxon>Craniata</taxon>
        <taxon>Vertebrata</taxon>
        <taxon>Euteleostomi</taxon>
        <taxon>Actinopterygii</taxon>
        <taxon>Neopterygii</taxon>
        <taxon>Teleostei</taxon>
        <taxon>Albuliformes</taxon>
        <taxon>Albulidae</taxon>
        <taxon>Albula</taxon>
    </lineage>
</organism>
<feature type="signal peptide" evidence="9">
    <location>
        <begin position="1"/>
        <end position="20"/>
    </location>
</feature>
<keyword evidence="8" id="KW-1133">Transmembrane helix</keyword>
<evidence type="ECO:0000313" key="13">
    <source>
        <dbReference type="EMBL" id="KAG9336131.1"/>
    </source>
</evidence>
<accession>A0A8T2NBI1</accession>
<keyword evidence="8" id="KW-0812">Transmembrane</keyword>
<dbReference type="InterPro" id="IPR008930">
    <property type="entry name" value="Terpenoid_cyclase/PrenylTrfase"/>
</dbReference>
<evidence type="ECO:0000259" key="12">
    <source>
        <dbReference type="SMART" id="SM01361"/>
    </source>
</evidence>
<feature type="transmembrane region" description="Helical" evidence="8">
    <location>
        <begin position="1411"/>
        <end position="1428"/>
    </location>
</feature>
<dbReference type="Gene3D" id="2.60.40.690">
    <property type="entry name" value="Alpha-macroglobulin, receptor-binding domain"/>
    <property type="match status" value="1"/>
</dbReference>
<dbReference type="InterPro" id="IPR011626">
    <property type="entry name" value="Alpha-macroglobulin_TED"/>
</dbReference>
<dbReference type="FunFam" id="2.60.40.1930:FF:000001">
    <property type="entry name" value="CD109 isoform 3"/>
    <property type="match status" value="1"/>
</dbReference>
<dbReference type="FunFam" id="1.50.10.20:FF:000001">
    <property type="entry name" value="CD109 isoform 1"/>
    <property type="match status" value="1"/>
</dbReference>
<evidence type="ECO:0000256" key="8">
    <source>
        <dbReference type="SAM" id="Phobius"/>
    </source>
</evidence>
<evidence type="ECO:0000256" key="3">
    <source>
        <dbReference type="ARBA" id="ARBA00022729"/>
    </source>
</evidence>
<dbReference type="EMBL" id="JAFBMS010000102">
    <property type="protein sequence ID" value="KAG9336131.1"/>
    <property type="molecule type" value="Genomic_DNA"/>
</dbReference>
<evidence type="ECO:0000256" key="2">
    <source>
        <dbReference type="ARBA" id="ARBA00022690"/>
    </source>
</evidence>
<evidence type="ECO:0000259" key="10">
    <source>
        <dbReference type="SMART" id="SM01359"/>
    </source>
</evidence>
<comment type="similarity">
    <text evidence="1">Belongs to the protease inhibitor I39 (alpha-2-macroglobulin) family.</text>
</comment>
<dbReference type="Pfam" id="PF01835">
    <property type="entry name" value="MG2"/>
    <property type="match status" value="1"/>
</dbReference>
<dbReference type="Gene3D" id="2.60.40.10">
    <property type="entry name" value="Immunoglobulins"/>
    <property type="match status" value="1"/>
</dbReference>
<protein>
    <submittedName>
        <fullName evidence="13">Uncharacterized protein</fullName>
    </submittedName>
</protein>
<dbReference type="SMART" id="SM01359">
    <property type="entry name" value="A2M_N_2"/>
    <property type="match status" value="1"/>
</dbReference>
<proteinExistence type="inferred from homology"/>
<evidence type="ECO:0000256" key="7">
    <source>
        <dbReference type="ARBA" id="ARBA00023180"/>
    </source>
</evidence>
<dbReference type="Pfam" id="PF00207">
    <property type="entry name" value="A2M"/>
    <property type="match status" value="1"/>
</dbReference>
<dbReference type="PROSITE" id="PS00477">
    <property type="entry name" value="ALPHA_2_MACROGLOBULIN"/>
    <property type="match status" value="1"/>
</dbReference>
<feature type="chain" id="PRO_5035888517" evidence="9">
    <location>
        <begin position="21"/>
        <end position="1429"/>
    </location>
</feature>
<keyword evidence="4" id="KW-0722">Serine protease inhibitor</keyword>
<feature type="domain" description="Alpha-macroglobulin receptor-binding" evidence="12">
    <location>
        <begin position="1301"/>
        <end position="1385"/>
    </location>
</feature>
<feature type="domain" description="Alpha-2-macroglobulin bait region" evidence="10">
    <location>
        <begin position="458"/>
        <end position="586"/>
    </location>
</feature>
<keyword evidence="14" id="KW-1185">Reference proteome</keyword>
<dbReference type="InterPro" id="IPR019742">
    <property type="entry name" value="MacrogloblnA2_CS"/>
</dbReference>
<dbReference type="InterPro" id="IPR041813">
    <property type="entry name" value="A2M_TED"/>
</dbReference>
<dbReference type="SMART" id="SM01360">
    <property type="entry name" value="A2M"/>
    <property type="match status" value="1"/>
</dbReference>
<dbReference type="SUPFAM" id="SSF49410">
    <property type="entry name" value="Alpha-macroglobulin receptor domain"/>
    <property type="match status" value="1"/>
</dbReference>
<dbReference type="OrthoDB" id="9998011at2759"/>
<keyword evidence="6" id="KW-1015">Disulfide bond</keyword>
<evidence type="ECO:0000259" key="11">
    <source>
        <dbReference type="SMART" id="SM01360"/>
    </source>
</evidence>
<dbReference type="GO" id="GO:0005615">
    <property type="term" value="C:extracellular space"/>
    <property type="evidence" value="ECO:0007669"/>
    <property type="project" value="InterPro"/>
</dbReference>
<evidence type="ECO:0000256" key="9">
    <source>
        <dbReference type="SAM" id="SignalP"/>
    </source>
</evidence>
<sequence length="1429" mass="159344">MDRYLIIGVCLVFAVSNGNGDQNLTSPSYLIYVPRVVQHGIPTPLSVTVFIDGPVFVTAEIFTENATVVRAEGTFQKGQTGLQTLPPILDFPVRFYRLTLVVNGFVGENMVFTNRTYINYQGLRFAGTIQTDKNRYTPGEMVKFRVITADHEGKPLKGPVNIQIRDPKHIMVKEWLNVDSFLGVASREFQLSDDPHFGTWKISASGKDMQATGRFTVERHAPHKVELSLNLPSIILYGDDLMGTVDIRYRNGLAAEGMLALTLSYGNRNVVKNKKITGSADFVYSKQDFSEGLNLNFQNLELMNQRFNLRVTAVVTDTITGVKHTTNAVVKMVTQKYNLTFLNFPGLLKPSLHVSSQLKVARYDGKPLTPIDRMNNVNITVTQQRQGSLIEGEILLNGMGSGDSSLTLSLTVPQDGVVDFQFQLLDDVFAVRMEARFQNVVTTTLRRGFHPSPSNSYIQIQKPSSLLGQAGVPLQLSVESSFELTQIHYLVLSREKLVAAGTKTVTSKSFSLTPEESWAPIPQLMVYSVLPDGEVVGEAIHFPVTQPPKINVSLSWSPDRVKPEGEVSLTVTVTEPEVLVGIRASDSPPDCTDGKWFNEKLLVQRFQGSLFRILGGSYTSFPSYHVVVLTDTNFPKMFRGPESFWEGPLAIEGEDWILPEGEGPLAIEGEDWILPEGEGDVVFRPDEVAHYNPLQCRAPSETWLWLETNMSESTTKSLHFTVPDRLTSWFAYAFVVSENTGFGYTHIPAQLDVSKDFYLFLELPPFIIRGELLVMELHLFNNLDQELEVMVMVDPNEAFEFVYPDKSSPTYQPRKVKVGKKNSTVVLIPIRPKVLGLTFVTAHAVSVVSEHQDNITRKVLVKSEGIEKSYTKSLFLELAPDEQSRWWEVIFTFPANVVPDTRRIEVVIVGNILGPSIAGLEVLIKLPYGCGEQNMINFAPNIYVLQYLTTVTNVEESIRSKAISFMVKGYERELSYQRSDGSFSAFGERDKSGSTWLSAFVLRCFLQARQFISIDAAVISRTVSWLVDQQKPDGSFNEPGRVIHTELQGGLDSSISLTAYTLMALLEDETYKDKYNNVVSKALVFLEAELEKGISSNYSLCLVTYALSLAQRPSAQTALDQLISRAEVNDGVLSWSSADTGLASSWQPRSAQIEMVAYTLLSLYSQAKIAEGFTLMKWLSEQRSSLGGYSSTQDTIIALHALSRYTQFSGSEAIDLKIKVSPVGSLTSINFIVNSTNYLQRQSQELNVFYYVDDRRVARQRSIAAGGEAFNLDVQVKDQDIDHLFLKICTSLREGQPINQTGMALVQVGMLSGLSLVEDGIDINDIVRNVETPPGEVILYLDSVTTSQACFEIPVERDFKVAGVQEALVSVYDYYEPRRRVERMYNSEKMKNTSLSTFCGDNFARCSGSRPGYILSLVCVLAIFMAFIV</sequence>
<dbReference type="InterPro" id="IPR009048">
    <property type="entry name" value="A-macroglobulin_rcpt-bd"/>
</dbReference>
<keyword evidence="8" id="KW-0472">Membrane</keyword>
<keyword evidence="2" id="KW-0646">Protease inhibitor</keyword>
<dbReference type="InterPro" id="IPR001599">
    <property type="entry name" value="Macroglobln_a2"/>
</dbReference>
<dbReference type="InterPro" id="IPR013783">
    <property type="entry name" value="Ig-like_fold"/>
</dbReference>
<comment type="caution">
    <text evidence="13">The sequence shown here is derived from an EMBL/GenBank/DDBJ whole genome shotgun (WGS) entry which is preliminary data.</text>
</comment>
<evidence type="ECO:0000313" key="14">
    <source>
        <dbReference type="Proteomes" id="UP000824540"/>
    </source>
</evidence>
<dbReference type="SMART" id="SM01361">
    <property type="entry name" value="A2M_recep"/>
    <property type="match status" value="1"/>
</dbReference>
<dbReference type="SUPFAM" id="SSF48239">
    <property type="entry name" value="Terpenoid cyclases/Protein prenyltransferases"/>
    <property type="match status" value="1"/>
</dbReference>
<dbReference type="GO" id="GO:0004867">
    <property type="term" value="F:serine-type endopeptidase inhibitor activity"/>
    <property type="evidence" value="ECO:0007669"/>
    <property type="project" value="UniProtKB-KW"/>
</dbReference>
<dbReference type="Gene3D" id="2.60.40.1930">
    <property type="match status" value="2"/>
</dbReference>
<dbReference type="InterPro" id="IPR002890">
    <property type="entry name" value="MG2"/>
</dbReference>
<dbReference type="Pfam" id="PF07678">
    <property type="entry name" value="TED_complement"/>
    <property type="match status" value="1"/>
</dbReference>
<dbReference type="Pfam" id="PF07703">
    <property type="entry name" value="A2M_BRD"/>
    <property type="match status" value="1"/>
</dbReference>
<gene>
    <name evidence="13" type="ORF">JZ751_002478</name>
</gene>
<dbReference type="Gene3D" id="2.20.130.20">
    <property type="match status" value="1"/>
</dbReference>
<evidence type="ECO:0000256" key="5">
    <source>
        <dbReference type="ARBA" id="ARBA00022966"/>
    </source>
</evidence>
<dbReference type="PANTHER" id="PTHR11412:SF136">
    <property type="entry name" value="CD109 ANTIGEN"/>
    <property type="match status" value="1"/>
</dbReference>
<keyword evidence="7" id="KW-0325">Glycoprotein</keyword>
<evidence type="ECO:0000256" key="6">
    <source>
        <dbReference type="ARBA" id="ARBA00023157"/>
    </source>
</evidence>
<dbReference type="CDD" id="cd02897">
    <property type="entry name" value="A2M_2"/>
    <property type="match status" value="1"/>
</dbReference>